<evidence type="ECO:0000256" key="5">
    <source>
        <dbReference type="ARBA" id="ARBA00022840"/>
    </source>
</evidence>
<dbReference type="InterPro" id="IPR009008">
    <property type="entry name" value="Val/Leu/Ile-tRNA-synth_edit"/>
</dbReference>
<dbReference type="InterPro" id="IPR001412">
    <property type="entry name" value="aa-tRNA-synth_I_CS"/>
</dbReference>
<comment type="caution">
    <text evidence="15">The sequence shown here is derived from an EMBL/GenBank/DDBJ whole genome shotgun (WGS) entry which is preliminary data.</text>
</comment>
<evidence type="ECO:0000256" key="2">
    <source>
        <dbReference type="ARBA" id="ARBA00013164"/>
    </source>
</evidence>
<evidence type="ECO:0000259" key="14">
    <source>
        <dbReference type="Pfam" id="PF24810"/>
    </source>
</evidence>
<dbReference type="FunFam" id="3.90.740.10:FF:000001">
    <property type="entry name" value="Leucine--tRNA ligase, cytoplasmic"/>
    <property type="match status" value="1"/>
</dbReference>
<dbReference type="GO" id="GO:0002161">
    <property type="term" value="F:aminoacyl-tRNA deacylase activity"/>
    <property type="evidence" value="ECO:0007669"/>
    <property type="project" value="InterPro"/>
</dbReference>
<organism evidence="15 16">
    <name type="scientific">Dictyostelium firmibasis</name>
    <dbReference type="NCBI Taxonomy" id="79012"/>
    <lineage>
        <taxon>Eukaryota</taxon>
        <taxon>Amoebozoa</taxon>
        <taxon>Evosea</taxon>
        <taxon>Eumycetozoa</taxon>
        <taxon>Dictyostelia</taxon>
        <taxon>Dictyosteliales</taxon>
        <taxon>Dictyosteliaceae</taxon>
        <taxon>Dictyostelium</taxon>
    </lineage>
</organism>
<dbReference type="InterPro" id="IPR015413">
    <property type="entry name" value="Methionyl/Leucyl_tRNA_Synth"/>
</dbReference>
<dbReference type="SUPFAM" id="SSF52374">
    <property type="entry name" value="Nucleotidylyl transferase"/>
    <property type="match status" value="1"/>
</dbReference>
<gene>
    <name evidence="15" type="ORF">RB653_000713</name>
</gene>
<reference evidence="15 16" key="1">
    <citation type="submission" date="2023-11" db="EMBL/GenBank/DDBJ databases">
        <title>Dfirmibasis_genome.</title>
        <authorList>
            <person name="Edelbroek B."/>
            <person name="Kjellin J."/>
            <person name="Jerlstrom-Hultqvist J."/>
            <person name="Soderbom F."/>
        </authorList>
    </citation>
    <scope>NUCLEOTIDE SEQUENCE [LARGE SCALE GENOMIC DNA]</scope>
    <source>
        <strain evidence="15 16">TNS-C-14</strain>
    </source>
</reference>
<evidence type="ECO:0000256" key="7">
    <source>
        <dbReference type="ARBA" id="ARBA00023146"/>
    </source>
</evidence>
<evidence type="ECO:0000256" key="1">
    <source>
        <dbReference type="ARBA" id="ARBA00005594"/>
    </source>
</evidence>
<evidence type="ECO:0000313" key="16">
    <source>
        <dbReference type="Proteomes" id="UP001344447"/>
    </source>
</evidence>
<keyword evidence="3 10" id="KW-0436">Ligase</keyword>
<dbReference type="SUPFAM" id="SSF47323">
    <property type="entry name" value="Anticodon-binding domain of a subclass of class I aminoacyl-tRNA synthetases"/>
    <property type="match status" value="1"/>
</dbReference>
<dbReference type="EMBL" id="JAVFKY010000002">
    <property type="protein sequence ID" value="KAK5580690.1"/>
    <property type="molecule type" value="Genomic_DNA"/>
</dbReference>
<dbReference type="SUPFAM" id="SSF50677">
    <property type="entry name" value="ValRS/IleRS/LeuRS editing domain"/>
    <property type="match status" value="1"/>
</dbReference>
<evidence type="ECO:0000256" key="4">
    <source>
        <dbReference type="ARBA" id="ARBA00022741"/>
    </source>
</evidence>
<evidence type="ECO:0000256" key="9">
    <source>
        <dbReference type="ARBA" id="ARBA00047469"/>
    </source>
</evidence>
<evidence type="ECO:0000313" key="15">
    <source>
        <dbReference type="EMBL" id="KAK5580690.1"/>
    </source>
</evidence>
<dbReference type="InterPro" id="IPR055416">
    <property type="entry name" value="RBD_LARS1"/>
</dbReference>
<dbReference type="Gene3D" id="3.40.50.620">
    <property type="entry name" value="HUPs"/>
    <property type="match status" value="1"/>
</dbReference>
<comment type="similarity">
    <text evidence="1 10">Belongs to the class-I aminoacyl-tRNA synthetase family.</text>
</comment>
<dbReference type="NCBIfam" id="TIGR00395">
    <property type="entry name" value="leuS_arch"/>
    <property type="match status" value="1"/>
</dbReference>
<dbReference type="Pfam" id="PF09334">
    <property type="entry name" value="tRNA-synt_1g"/>
    <property type="match status" value="1"/>
</dbReference>
<feature type="domain" description="Methionyl/Valyl/Leucyl/Isoleucyl-tRNA synthetase anticodon-binding" evidence="12">
    <location>
        <begin position="791"/>
        <end position="916"/>
    </location>
</feature>
<keyword evidence="5 10" id="KW-0067">ATP-binding</keyword>
<name>A0AAN7U382_9MYCE</name>
<comment type="catalytic activity">
    <reaction evidence="9">
        <text>tRNA(Leu) + L-leucine + ATP = L-leucyl-tRNA(Leu) + AMP + diphosphate</text>
        <dbReference type="Rhea" id="RHEA:11688"/>
        <dbReference type="Rhea" id="RHEA-COMP:9613"/>
        <dbReference type="Rhea" id="RHEA-COMP:9622"/>
        <dbReference type="ChEBI" id="CHEBI:30616"/>
        <dbReference type="ChEBI" id="CHEBI:33019"/>
        <dbReference type="ChEBI" id="CHEBI:57427"/>
        <dbReference type="ChEBI" id="CHEBI:78442"/>
        <dbReference type="ChEBI" id="CHEBI:78494"/>
        <dbReference type="ChEBI" id="CHEBI:456215"/>
        <dbReference type="EC" id="6.1.1.4"/>
    </reaction>
</comment>
<dbReference type="Gene3D" id="3.90.740.10">
    <property type="entry name" value="Valyl/Leucyl/Isoleucyl-tRNA synthetase, editing domain"/>
    <property type="match status" value="1"/>
</dbReference>
<evidence type="ECO:0000256" key="3">
    <source>
        <dbReference type="ARBA" id="ARBA00022598"/>
    </source>
</evidence>
<evidence type="ECO:0000259" key="13">
    <source>
        <dbReference type="Pfam" id="PF09334"/>
    </source>
</evidence>
<dbReference type="InterPro" id="IPR009080">
    <property type="entry name" value="tRNAsynth_Ia_anticodon-bd"/>
</dbReference>
<dbReference type="EC" id="6.1.1.4" evidence="2"/>
<keyword evidence="6 10" id="KW-0648">Protein biosynthesis</keyword>
<accession>A0AAN7U382</accession>
<protein>
    <recommendedName>
        <fullName evidence="2">leucine--tRNA ligase</fullName>
        <ecNumber evidence="2">6.1.1.4</ecNumber>
    </recommendedName>
    <alternativeName>
        <fullName evidence="8">Leucyl-tRNA synthetase</fullName>
    </alternativeName>
</protein>
<proteinExistence type="inferred from homology"/>
<dbReference type="GO" id="GO:0005524">
    <property type="term" value="F:ATP binding"/>
    <property type="evidence" value="ECO:0007669"/>
    <property type="project" value="UniProtKB-KW"/>
</dbReference>
<dbReference type="InterPro" id="IPR004493">
    <property type="entry name" value="Leu-tRNA-synth_Ia_arc/euk"/>
</dbReference>
<feature type="domain" description="Aminoacyl-tRNA synthetase class Ia" evidence="11">
    <location>
        <begin position="176"/>
        <end position="584"/>
    </location>
</feature>
<feature type="domain" description="Methionyl/Leucyl tRNA synthetase" evidence="13">
    <location>
        <begin position="659"/>
        <end position="758"/>
    </location>
</feature>
<evidence type="ECO:0000256" key="10">
    <source>
        <dbReference type="RuleBase" id="RU363035"/>
    </source>
</evidence>
<keyword evidence="7 10" id="KW-0030">Aminoacyl-tRNA synthetase</keyword>
<evidence type="ECO:0000259" key="11">
    <source>
        <dbReference type="Pfam" id="PF00133"/>
    </source>
</evidence>
<evidence type="ECO:0000256" key="6">
    <source>
        <dbReference type="ARBA" id="ARBA00022917"/>
    </source>
</evidence>
<dbReference type="Pfam" id="PF24810">
    <property type="entry name" value="RBD_LARS1"/>
    <property type="match status" value="1"/>
</dbReference>
<dbReference type="PANTHER" id="PTHR45794">
    <property type="entry name" value="LEUCYL-TRNA SYNTHETASE"/>
    <property type="match status" value="1"/>
</dbReference>
<keyword evidence="4 10" id="KW-0547">Nucleotide-binding</keyword>
<dbReference type="InterPro" id="IPR013155">
    <property type="entry name" value="M/V/L/I-tRNA-synth_anticd-bd"/>
</dbReference>
<feature type="domain" description="Aminoacyl-tRNA synthetase class Ia" evidence="11">
    <location>
        <begin position="16"/>
        <end position="98"/>
    </location>
</feature>
<dbReference type="InterPro" id="IPR002300">
    <property type="entry name" value="aa-tRNA-synth_Ia"/>
</dbReference>
<keyword evidence="16" id="KW-1185">Reference proteome</keyword>
<sequence length="1060" mass="119557">MSTAKLDFVRGYEKEVQEKWGNDKQFEIDALDAPDAEHPKYLATFPYPYMNGRLHVGHVFTITKAEFMCQFQRLMGKRVLFPFAFHCTGMPIKACADKLKKEIQQFGCPPVFPVVEEKPVEVTPAPTAAKEDPLSFKSKKTKAVAKSGGAAYQWKIMQSLGISDEEIPKFADSAYWLNYFPPHCEDDLKLLGVGVDWRRSFITTDVNGYYDSFVRWQFESLKSLGKVKYGKRYSIWSTIDDQQCADHERAQGEGVGPQNYTLIKLEVVEPIPSCLQEIHSQGKKIYLVPGTLRPETMYGQTNCWILPEGKYGAFEMGNGDVFVCTERAARNMSYQQLTTGKGEYKCLAKFNGSDILGAALKAPLAINPIVYVLPMLTIDENKGTGVVTSVPSDSPDDYASLQDLKAKAPLRAKFGIKDEWVLPFEVVPIIDIPGYSNESAVRAYKDLNIKSQNDRALLDQAKDLCYQKGFNDGVMSVGPYAGRKVSDVKKIIKDEMIAAGQAVEYSEPASKVVSRSGDECVVSLSDQWYINYGEDDIEWKNQTIKQLESMEFYSAETKKKFEIALGWMNQWACSRSFGLGTRLPWDEKFLIESLSDSTIYMAFYTVAHLLQGDINGSKPGSAGITPKQMTSACWDYVLMGKSYPENCEVPEETLKALKKEFTYWYPVDIRVSGADLIQNHLTFFLYTHSAMFEEKFQPKSIRANGFVNLNGEKMSKSTGNFLTLVDSVSKFSADGTRIALADAGDSIEDANFVDQTAVSSLLKLHTQIQWVQESLESIDKFRSGPLDRIQDTIFESEINNIIVESAKAYQKTNFRDALHLVFFDLQNARDHYKVTTLDQMHKDLILRFIEVQASVIYPIAPHFAQKLFNMLGKGNIINAGWPKAGPIDYEALKKNNYIQSTIYNFRMKLQVYQKAKSKGKPVGTKVTPDQSVIIVSKNYPKWQQDVLEYLATIYNDELKSFTKDNNAIAEELLGREEMKPHKKNLMAFVASAIQNVKETGKEALQTSLSFDETATLNDNIDYICKTLELTSFDVKDFNEIPPASQSKIQPIPGKPQFQFV</sequence>
<dbReference type="PANTHER" id="PTHR45794:SF1">
    <property type="entry name" value="LEUCINE--TRNA LIGASE, CYTOPLASMIC"/>
    <property type="match status" value="1"/>
</dbReference>
<dbReference type="AlphaFoldDB" id="A0AAN7U382"/>
<dbReference type="GO" id="GO:0004823">
    <property type="term" value="F:leucine-tRNA ligase activity"/>
    <property type="evidence" value="ECO:0007669"/>
    <property type="project" value="UniProtKB-EC"/>
</dbReference>
<dbReference type="GO" id="GO:0006429">
    <property type="term" value="P:leucyl-tRNA aminoacylation"/>
    <property type="evidence" value="ECO:0007669"/>
    <property type="project" value="InterPro"/>
</dbReference>
<evidence type="ECO:0000256" key="8">
    <source>
        <dbReference type="ARBA" id="ARBA00030520"/>
    </source>
</evidence>
<dbReference type="Pfam" id="PF08264">
    <property type="entry name" value="Anticodon_1"/>
    <property type="match status" value="1"/>
</dbReference>
<evidence type="ECO:0000259" key="12">
    <source>
        <dbReference type="Pfam" id="PF08264"/>
    </source>
</evidence>
<feature type="domain" description="Leucine--tRNA ligase RagD-binding" evidence="14">
    <location>
        <begin position="935"/>
        <end position="1008"/>
    </location>
</feature>
<dbReference type="InterPro" id="IPR014729">
    <property type="entry name" value="Rossmann-like_a/b/a_fold"/>
</dbReference>
<dbReference type="Proteomes" id="UP001344447">
    <property type="component" value="Unassembled WGS sequence"/>
</dbReference>
<dbReference type="PROSITE" id="PS00178">
    <property type="entry name" value="AA_TRNA_LIGASE_I"/>
    <property type="match status" value="1"/>
</dbReference>
<dbReference type="Pfam" id="PF00133">
    <property type="entry name" value="tRNA-synt_1"/>
    <property type="match status" value="2"/>
</dbReference>